<reference evidence="1" key="1">
    <citation type="submission" date="2021-03" db="EMBL/GenBank/DDBJ databases">
        <title>Draft genome sequence of rust myrtle Austropuccinia psidii MF-1, a brazilian biotype.</title>
        <authorList>
            <person name="Quecine M.C."/>
            <person name="Pachon D.M.R."/>
            <person name="Bonatelli M.L."/>
            <person name="Correr F.H."/>
            <person name="Franceschini L.M."/>
            <person name="Leite T.F."/>
            <person name="Margarido G.R.A."/>
            <person name="Almeida C.A."/>
            <person name="Ferrarezi J.A."/>
            <person name="Labate C.A."/>
        </authorList>
    </citation>
    <scope>NUCLEOTIDE SEQUENCE</scope>
    <source>
        <strain evidence="1">MF-1</strain>
    </source>
</reference>
<keyword evidence="2" id="KW-1185">Reference proteome</keyword>
<accession>A0A9Q3HZP4</accession>
<organism evidence="1 2">
    <name type="scientific">Austropuccinia psidii MF-1</name>
    <dbReference type="NCBI Taxonomy" id="1389203"/>
    <lineage>
        <taxon>Eukaryota</taxon>
        <taxon>Fungi</taxon>
        <taxon>Dikarya</taxon>
        <taxon>Basidiomycota</taxon>
        <taxon>Pucciniomycotina</taxon>
        <taxon>Pucciniomycetes</taxon>
        <taxon>Pucciniales</taxon>
        <taxon>Sphaerophragmiaceae</taxon>
        <taxon>Austropuccinia</taxon>
    </lineage>
</organism>
<name>A0A9Q3HZP4_9BASI</name>
<dbReference type="EMBL" id="AVOT02030754">
    <property type="protein sequence ID" value="MBW0524051.1"/>
    <property type="molecule type" value="Genomic_DNA"/>
</dbReference>
<gene>
    <name evidence="1" type="ORF">O181_063766</name>
</gene>
<dbReference type="Proteomes" id="UP000765509">
    <property type="component" value="Unassembled WGS sequence"/>
</dbReference>
<evidence type="ECO:0000313" key="2">
    <source>
        <dbReference type="Proteomes" id="UP000765509"/>
    </source>
</evidence>
<sequence>MSLKAQTHFNTIHIVQVISPHWLPHPRLILPNASHAYAPALPPHLRPHTPALTIFRLKWCPPNMPPTPLTILMLVKSPPDNSLTPLTILMLVECPPDMALTPLTILMLV</sequence>
<proteinExistence type="predicted"/>
<evidence type="ECO:0000313" key="1">
    <source>
        <dbReference type="EMBL" id="MBW0524051.1"/>
    </source>
</evidence>
<protein>
    <submittedName>
        <fullName evidence="1">Uncharacterized protein</fullName>
    </submittedName>
</protein>
<comment type="caution">
    <text evidence="1">The sequence shown here is derived from an EMBL/GenBank/DDBJ whole genome shotgun (WGS) entry which is preliminary data.</text>
</comment>
<dbReference type="AlphaFoldDB" id="A0A9Q3HZP4"/>